<evidence type="ECO:0000313" key="1">
    <source>
        <dbReference type="EMBL" id="EUA43951.1"/>
    </source>
</evidence>
<protein>
    <submittedName>
        <fullName evidence="1">Putative BETA-GLUCOSIDASE BGLS domain protein</fullName>
    </submittedName>
</protein>
<dbReference type="AlphaFoldDB" id="X8BKF3"/>
<dbReference type="PATRIC" id="fig|1299334.3.peg.3927"/>
<proteinExistence type="predicted"/>
<sequence>MIGGYAQIGVPTGCGSSAVVPPGGYAAVIPIGAPGLMGSVRNLYLLPSSPLTELRKMLPHNTIEFDPVSAQPKPR</sequence>
<reference evidence="1" key="1">
    <citation type="submission" date="2014-01" db="EMBL/GenBank/DDBJ databases">
        <authorList>
            <person name="Brown-Elliot B."/>
            <person name="Wallace R."/>
            <person name="Lenaerts A."/>
            <person name="Ordway D."/>
            <person name="DeGroote M.A."/>
            <person name="Parker T."/>
            <person name="Sizemore C."/>
            <person name="Tallon L.J."/>
            <person name="Sadzewicz L.K."/>
            <person name="Sengamalay N."/>
            <person name="Fraser C.M."/>
            <person name="Hine E."/>
            <person name="Shefchek K.A."/>
            <person name="Das S.P."/>
            <person name="Tettelin H."/>
        </authorList>
    </citation>
    <scope>NUCLEOTIDE SEQUENCE [LARGE SCALE GENOMIC DNA]</scope>
    <source>
        <strain evidence="1">4042</strain>
    </source>
</reference>
<accession>X8BKF3</accession>
<comment type="caution">
    <text evidence="1">The sequence shown here is derived from an EMBL/GenBank/DDBJ whole genome shotgun (WGS) entry which is preliminary data.</text>
</comment>
<organism evidence="1">
    <name type="scientific">Mycobacterium xenopi 4042</name>
    <dbReference type="NCBI Taxonomy" id="1299334"/>
    <lineage>
        <taxon>Bacteria</taxon>
        <taxon>Bacillati</taxon>
        <taxon>Actinomycetota</taxon>
        <taxon>Actinomycetes</taxon>
        <taxon>Mycobacteriales</taxon>
        <taxon>Mycobacteriaceae</taxon>
        <taxon>Mycobacterium</taxon>
    </lineage>
</organism>
<name>X8BKF3_MYCXE</name>
<dbReference type="EMBL" id="JAOB01000040">
    <property type="protein sequence ID" value="EUA43951.1"/>
    <property type="molecule type" value="Genomic_DNA"/>
</dbReference>
<gene>
    <name evidence="1" type="ORF">I553_8285</name>
</gene>